<accession>A0A165AAJ9</accession>
<reference evidence="1 2" key="1">
    <citation type="submission" date="2016-03" db="EMBL/GenBank/DDBJ databases">
        <title>EvidentialGene: Evidence-directed Construction of Genes on Genomes.</title>
        <authorList>
            <person name="Gilbert D.G."/>
            <person name="Choi J.-H."/>
            <person name="Mockaitis K."/>
            <person name="Colbourne J."/>
            <person name="Pfrender M."/>
        </authorList>
    </citation>
    <scope>NUCLEOTIDE SEQUENCE [LARGE SCALE GENOMIC DNA]</scope>
    <source>
        <strain evidence="1 2">Xinb3</strain>
        <tissue evidence="1">Complete organism</tissue>
    </source>
</reference>
<sequence>MNDPRFVYPNQSSPPVLFASALYLSYGGVGWDTTLDFEAIYHPSGLEISASPPPFAIRQRFLESTGKSRVTFAYALALPRHFIY</sequence>
<name>A0A165AAJ9_9CRUS</name>
<protein>
    <submittedName>
        <fullName evidence="1">Uncharacterized protein</fullName>
    </submittedName>
</protein>
<evidence type="ECO:0000313" key="2">
    <source>
        <dbReference type="Proteomes" id="UP000076858"/>
    </source>
</evidence>
<gene>
    <name evidence="1" type="ORF">APZ42_017037</name>
</gene>
<comment type="caution">
    <text evidence="1">The sequence shown here is derived from an EMBL/GenBank/DDBJ whole genome shotgun (WGS) entry which is preliminary data.</text>
</comment>
<organism evidence="1 2">
    <name type="scientific">Daphnia magna</name>
    <dbReference type="NCBI Taxonomy" id="35525"/>
    <lineage>
        <taxon>Eukaryota</taxon>
        <taxon>Metazoa</taxon>
        <taxon>Ecdysozoa</taxon>
        <taxon>Arthropoda</taxon>
        <taxon>Crustacea</taxon>
        <taxon>Branchiopoda</taxon>
        <taxon>Diplostraca</taxon>
        <taxon>Cladocera</taxon>
        <taxon>Anomopoda</taxon>
        <taxon>Daphniidae</taxon>
        <taxon>Daphnia</taxon>
    </lineage>
</organism>
<evidence type="ECO:0000313" key="1">
    <source>
        <dbReference type="EMBL" id="KZS17376.1"/>
    </source>
</evidence>
<dbReference type="EMBL" id="LRGB01000642">
    <property type="protein sequence ID" value="KZS17376.1"/>
    <property type="molecule type" value="Genomic_DNA"/>
</dbReference>
<proteinExistence type="predicted"/>
<keyword evidence="2" id="KW-1185">Reference proteome</keyword>
<dbReference type="AlphaFoldDB" id="A0A165AAJ9"/>
<dbReference type="Proteomes" id="UP000076858">
    <property type="component" value="Unassembled WGS sequence"/>
</dbReference>